<name>A0A3M2L3C9_9NOCA</name>
<reference evidence="2 3" key="1">
    <citation type="submission" date="2018-10" db="EMBL/GenBank/DDBJ databases">
        <title>Isolation from cow dung.</title>
        <authorList>
            <person name="Ling L."/>
        </authorList>
    </citation>
    <scope>NUCLEOTIDE SEQUENCE [LARGE SCALE GENOMIC DNA]</scope>
    <source>
        <strain evidence="2 3">NEAU-LL90</strain>
    </source>
</reference>
<keyword evidence="3" id="KW-1185">Reference proteome</keyword>
<proteinExistence type="predicted"/>
<organism evidence="2 3">
    <name type="scientific">Nocardia stercoris</name>
    <dbReference type="NCBI Taxonomy" id="2483361"/>
    <lineage>
        <taxon>Bacteria</taxon>
        <taxon>Bacillati</taxon>
        <taxon>Actinomycetota</taxon>
        <taxon>Actinomycetes</taxon>
        <taxon>Mycobacteriales</taxon>
        <taxon>Nocardiaceae</taxon>
        <taxon>Nocardia</taxon>
    </lineage>
</organism>
<evidence type="ECO:0000313" key="2">
    <source>
        <dbReference type="EMBL" id="RMI32219.1"/>
    </source>
</evidence>
<dbReference type="EMBL" id="RFFH01000005">
    <property type="protein sequence ID" value="RMI32219.1"/>
    <property type="molecule type" value="Genomic_DNA"/>
</dbReference>
<dbReference type="InterPro" id="IPR049450">
    <property type="entry name" value="ACOT8-like_C"/>
</dbReference>
<protein>
    <recommendedName>
        <fullName evidence="1">Acyl-CoA thioesterase-like C-terminal domain-containing protein</fullName>
    </recommendedName>
</protein>
<feature type="domain" description="Acyl-CoA thioesterase-like C-terminal" evidence="1">
    <location>
        <begin position="10"/>
        <end position="89"/>
    </location>
</feature>
<evidence type="ECO:0000313" key="3">
    <source>
        <dbReference type="Proteomes" id="UP000279275"/>
    </source>
</evidence>
<dbReference type="Proteomes" id="UP000279275">
    <property type="component" value="Unassembled WGS sequence"/>
</dbReference>
<accession>A0A3M2L3C9</accession>
<sequence>MWTPTMLPALAGEPASPFVRIATLAEATSFVTNWDGESVPFINVDVTLNLYRMPESTGLGMESNGQHAADGLSVGSATLYDEFGVVGISSVTAVANSSRRVHF</sequence>
<dbReference type="Pfam" id="PF20789">
    <property type="entry name" value="4HBT_3C"/>
    <property type="match status" value="1"/>
</dbReference>
<evidence type="ECO:0000259" key="1">
    <source>
        <dbReference type="Pfam" id="PF20789"/>
    </source>
</evidence>
<dbReference type="AlphaFoldDB" id="A0A3M2L3C9"/>
<gene>
    <name evidence="2" type="ORF">EBN03_14565</name>
</gene>
<comment type="caution">
    <text evidence="2">The sequence shown here is derived from an EMBL/GenBank/DDBJ whole genome shotgun (WGS) entry which is preliminary data.</text>
</comment>